<proteinExistence type="predicted"/>
<gene>
    <name evidence="1" type="ORF">DPMN_140399</name>
</gene>
<dbReference type="EMBL" id="JAIWYP010000006">
    <property type="protein sequence ID" value="KAH3811980.1"/>
    <property type="molecule type" value="Genomic_DNA"/>
</dbReference>
<keyword evidence="2" id="KW-1185">Reference proteome</keyword>
<evidence type="ECO:0000313" key="2">
    <source>
        <dbReference type="Proteomes" id="UP000828390"/>
    </source>
</evidence>
<dbReference type="AlphaFoldDB" id="A0A9D4GBG8"/>
<dbReference type="Proteomes" id="UP000828390">
    <property type="component" value="Unassembled WGS sequence"/>
</dbReference>
<protein>
    <submittedName>
        <fullName evidence="1">Uncharacterized protein</fullName>
    </submittedName>
</protein>
<name>A0A9D4GBG8_DREPO</name>
<reference evidence="1" key="2">
    <citation type="submission" date="2020-11" db="EMBL/GenBank/DDBJ databases">
        <authorList>
            <person name="McCartney M.A."/>
            <person name="Auch B."/>
            <person name="Kono T."/>
            <person name="Mallez S."/>
            <person name="Becker A."/>
            <person name="Gohl D.M."/>
            <person name="Silverstein K.A.T."/>
            <person name="Koren S."/>
            <person name="Bechman K.B."/>
            <person name="Herman A."/>
            <person name="Abrahante J.E."/>
            <person name="Garbe J."/>
        </authorList>
    </citation>
    <scope>NUCLEOTIDE SEQUENCE</scope>
    <source>
        <strain evidence="1">Duluth1</strain>
        <tissue evidence="1">Whole animal</tissue>
    </source>
</reference>
<reference evidence="1" key="1">
    <citation type="journal article" date="2019" name="bioRxiv">
        <title>The Genome of the Zebra Mussel, Dreissena polymorpha: A Resource for Invasive Species Research.</title>
        <authorList>
            <person name="McCartney M.A."/>
            <person name="Auch B."/>
            <person name="Kono T."/>
            <person name="Mallez S."/>
            <person name="Zhang Y."/>
            <person name="Obille A."/>
            <person name="Becker A."/>
            <person name="Abrahante J.E."/>
            <person name="Garbe J."/>
            <person name="Badalamenti J.P."/>
            <person name="Herman A."/>
            <person name="Mangelson H."/>
            <person name="Liachko I."/>
            <person name="Sullivan S."/>
            <person name="Sone E.D."/>
            <person name="Koren S."/>
            <person name="Silverstein K.A.T."/>
            <person name="Beckman K.B."/>
            <person name="Gohl D.M."/>
        </authorList>
    </citation>
    <scope>NUCLEOTIDE SEQUENCE</scope>
    <source>
        <strain evidence="1">Duluth1</strain>
        <tissue evidence="1">Whole animal</tissue>
    </source>
</reference>
<evidence type="ECO:0000313" key="1">
    <source>
        <dbReference type="EMBL" id="KAH3811980.1"/>
    </source>
</evidence>
<sequence>MNVLFQIQCGHPPISPYCHDDDDVILKGNLGWARPMLVGPRIVRIVIEMRGLCGRGAPGLVMVPCIVDIDRIVIRELQFQKKMKGNHGWVWPRFAGPCGGKCGHGWSR</sequence>
<organism evidence="1 2">
    <name type="scientific">Dreissena polymorpha</name>
    <name type="common">Zebra mussel</name>
    <name type="synonym">Mytilus polymorpha</name>
    <dbReference type="NCBI Taxonomy" id="45954"/>
    <lineage>
        <taxon>Eukaryota</taxon>
        <taxon>Metazoa</taxon>
        <taxon>Spiralia</taxon>
        <taxon>Lophotrochozoa</taxon>
        <taxon>Mollusca</taxon>
        <taxon>Bivalvia</taxon>
        <taxon>Autobranchia</taxon>
        <taxon>Heteroconchia</taxon>
        <taxon>Euheterodonta</taxon>
        <taxon>Imparidentia</taxon>
        <taxon>Neoheterodontei</taxon>
        <taxon>Myida</taxon>
        <taxon>Dreissenoidea</taxon>
        <taxon>Dreissenidae</taxon>
        <taxon>Dreissena</taxon>
    </lineage>
</organism>
<accession>A0A9D4GBG8</accession>
<comment type="caution">
    <text evidence="1">The sequence shown here is derived from an EMBL/GenBank/DDBJ whole genome shotgun (WGS) entry which is preliminary data.</text>
</comment>